<accession>A0A1F8GLN1</accession>
<dbReference type="Pfam" id="PF01909">
    <property type="entry name" value="NTP_transf_2"/>
    <property type="match status" value="1"/>
</dbReference>
<reference evidence="4 5" key="1">
    <citation type="journal article" date="2016" name="Nat. Commun.">
        <title>Thousands of microbial genomes shed light on interconnected biogeochemical processes in an aquifer system.</title>
        <authorList>
            <person name="Anantharaman K."/>
            <person name="Brown C.T."/>
            <person name="Hug L.A."/>
            <person name="Sharon I."/>
            <person name="Castelle C.J."/>
            <person name="Probst A.J."/>
            <person name="Thomas B.C."/>
            <person name="Singh A."/>
            <person name="Wilkins M.J."/>
            <person name="Karaoz U."/>
            <person name="Brodie E.L."/>
            <person name="Williams K.H."/>
            <person name="Hubbard S.S."/>
            <person name="Banfield J.F."/>
        </authorList>
    </citation>
    <scope>NUCLEOTIDE SEQUENCE [LARGE SCALE GENOMIC DNA]</scope>
</reference>
<gene>
    <name evidence="4" type="ORF">A2925_00270</name>
</gene>
<feature type="domain" description="Adenylyltransferase AadA C-terminal" evidence="3">
    <location>
        <begin position="152"/>
        <end position="249"/>
    </location>
</feature>
<comment type="caution">
    <text evidence="4">The sequence shown here is derived from an EMBL/GenBank/DDBJ whole genome shotgun (WGS) entry which is preliminary data.</text>
</comment>
<dbReference type="Proteomes" id="UP000178256">
    <property type="component" value="Unassembled WGS sequence"/>
</dbReference>
<protein>
    <recommendedName>
        <fullName evidence="6">Adenylyltransferase AadA C-terminal domain-containing protein</fullName>
    </recommendedName>
</protein>
<dbReference type="InterPro" id="IPR025184">
    <property type="entry name" value="AadA_C"/>
</dbReference>
<name>A0A1F8GLN1_9BACT</name>
<evidence type="ECO:0000313" key="5">
    <source>
        <dbReference type="Proteomes" id="UP000178256"/>
    </source>
</evidence>
<dbReference type="Pfam" id="PF13427">
    <property type="entry name" value="AadA_C"/>
    <property type="match status" value="1"/>
</dbReference>
<evidence type="ECO:0008006" key="6">
    <source>
        <dbReference type="Google" id="ProtNLM"/>
    </source>
</evidence>
<evidence type="ECO:0000259" key="3">
    <source>
        <dbReference type="Pfam" id="PF13427"/>
    </source>
</evidence>
<sequence>MKNIEHIKKITPYQDINDVLYFLAQGTQNIFGDDLVGFYLTGSLSYGDFDEGRSDIDLAVVLKKPASPEKIELTKKLHSDVEQEHEKWSKKIECSYIPLDMLQNILPPKIPRPYIGGGTFYSEAPYGNEWLINKYFLYKYGITLLGSDFKNLIEPVNITDVQKASIKDLYEEWEPKITDRAYLEDSHQQSYVVLNLCRILYSAMCNDAVSKKVATSWVKNEYPQWKDLIEVANSWHYGIKIERQKEVIEFIRFVITKTKEKELT</sequence>
<dbReference type="STRING" id="1802697.A2925_00270"/>
<organism evidence="4 5">
    <name type="scientific">Candidatus Yanofskybacteria bacterium RIFCSPLOWO2_01_FULL_44_22</name>
    <dbReference type="NCBI Taxonomy" id="1802697"/>
    <lineage>
        <taxon>Bacteria</taxon>
        <taxon>Candidatus Yanofskyibacteriota</taxon>
    </lineage>
</organism>
<dbReference type="InterPro" id="IPR002934">
    <property type="entry name" value="Polymerase_NTP_transf_dom"/>
</dbReference>
<dbReference type="AlphaFoldDB" id="A0A1F8GLN1"/>
<dbReference type="SUPFAM" id="SSF81301">
    <property type="entry name" value="Nucleotidyltransferase"/>
    <property type="match status" value="1"/>
</dbReference>
<keyword evidence="1" id="KW-0808">Transferase</keyword>
<proteinExistence type="predicted"/>
<evidence type="ECO:0000259" key="2">
    <source>
        <dbReference type="Pfam" id="PF01909"/>
    </source>
</evidence>
<dbReference type="GO" id="GO:0016779">
    <property type="term" value="F:nucleotidyltransferase activity"/>
    <property type="evidence" value="ECO:0007669"/>
    <property type="project" value="InterPro"/>
</dbReference>
<dbReference type="Gene3D" id="3.30.460.10">
    <property type="entry name" value="Beta Polymerase, domain 2"/>
    <property type="match status" value="1"/>
</dbReference>
<evidence type="ECO:0000256" key="1">
    <source>
        <dbReference type="ARBA" id="ARBA00022679"/>
    </source>
</evidence>
<feature type="domain" description="Polymerase nucleotidyl transferase" evidence="2">
    <location>
        <begin position="36"/>
        <end position="84"/>
    </location>
</feature>
<dbReference type="CDD" id="cd05403">
    <property type="entry name" value="NT_KNTase_like"/>
    <property type="match status" value="1"/>
</dbReference>
<dbReference type="EMBL" id="MGKL01000006">
    <property type="protein sequence ID" value="OGN26317.1"/>
    <property type="molecule type" value="Genomic_DNA"/>
</dbReference>
<dbReference type="InterPro" id="IPR043519">
    <property type="entry name" value="NT_sf"/>
</dbReference>
<evidence type="ECO:0000313" key="4">
    <source>
        <dbReference type="EMBL" id="OGN26317.1"/>
    </source>
</evidence>